<dbReference type="Proteomes" id="UP001160499">
    <property type="component" value="Unassembled WGS sequence"/>
</dbReference>
<evidence type="ECO:0000313" key="1">
    <source>
        <dbReference type="EMBL" id="MDH6213445.1"/>
    </source>
</evidence>
<sequence length="176" mass="17938">MALSVVYAVDTCHVLGAVALTGASASNDAAELVGPALPLRVSLGADGTATLPVDARELAVAAVDDEPGALAEPLAYAVEFGSDEKPKPKLLHLPSWNNELKLTTDKLTVTVPFDTTAPTPVVALVSDHQATHVLAGEIPAGGTEAKLAVSLAADTAYGVLVLVVGWAGRLERVKVA</sequence>
<accession>A0ABT6LBU6</accession>
<reference evidence="1 2" key="1">
    <citation type="submission" date="2023-04" db="EMBL/GenBank/DDBJ databases">
        <title>Forest soil microbial communities from Buena Vista Peninsula, Colon Province, Panama.</title>
        <authorList>
            <person name="Bouskill N."/>
        </authorList>
    </citation>
    <scope>NUCLEOTIDE SEQUENCE [LARGE SCALE GENOMIC DNA]</scope>
    <source>
        <strain evidence="1 2">GGS1</strain>
    </source>
</reference>
<name>A0ABT6LBU6_9ACTN</name>
<organism evidence="1 2">
    <name type="scientific">Streptomyces pseudovenezuelae</name>
    <dbReference type="NCBI Taxonomy" id="67350"/>
    <lineage>
        <taxon>Bacteria</taxon>
        <taxon>Bacillati</taxon>
        <taxon>Actinomycetota</taxon>
        <taxon>Actinomycetes</taxon>
        <taxon>Kitasatosporales</taxon>
        <taxon>Streptomycetaceae</taxon>
        <taxon>Streptomyces</taxon>
        <taxon>Streptomyces aurantiacus group</taxon>
    </lineage>
</organism>
<gene>
    <name evidence="1" type="ORF">M2283_000724</name>
</gene>
<evidence type="ECO:0008006" key="3">
    <source>
        <dbReference type="Google" id="ProtNLM"/>
    </source>
</evidence>
<keyword evidence="2" id="KW-1185">Reference proteome</keyword>
<proteinExistence type="predicted"/>
<evidence type="ECO:0000313" key="2">
    <source>
        <dbReference type="Proteomes" id="UP001160499"/>
    </source>
</evidence>
<dbReference type="EMBL" id="JARXVH010000001">
    <property type="protein sequence ID" value="MDH6213445.1"/>
    <property type="molecule type" value="Genomic_DNA"/>
</dbReference>
<protein>
    <recommendedName>
        <fullName evidence="3">DUF4397 domain-containing protein</fullName>
    </recommendedName>
</protein>
<comment type="caution">
    <text evidence="1">The sequence shown here is derived from an EMBL/GenBank/DDBJ whole genome shotgun (WGS) entry which is preliminary data.</text>
</comment>
<dbReference type="RefSeq" id="WP_280874460.1">
    <property type="nucleotide sequence ID" value="NZ_JARXVH010000001.1"/>
</dbReference>